<proteinExistence type="predicted"/>
<dbReference type="Gene3D" id="3.40.50.720">
    <property type="entry name" value="NAD(P)-binding Rossmann-like Domain"/>
    <property type="match status" value="1"/>
</dbReference>
<dbReference type="GO" id="GO:0004029">
    <property type="term" value="F:aldehyde dehydrogenase (NAD+) activity"/>
    <property type="evidence" value="ECO:0007669"/>
    <property type="project" value="TreeGrafter"/>
</dbReference>
<dbReference type="Proteomes" id="UP000186955">
    <property type="component" value="Unassembled WGS sequence"/>
</dbReference>
<comment type="caution">
    <text evidence="2">The sequence shown here is derived from an EMBL/GenBank/DDBJ whole genome shotgun (WGS) entry which is preliminary data.</text>
</comment>
<name>A0A1Q5UBU0_9EURO</name>
<dbReference type="OrthoDB" id="10262413at2759"/>
<evidence type="ECO:0000313" key="3">
    <source>
        <dbReference type="Proteomes" id="UP000186955"/>
    </source>
</evidence>
<dbReference type="EMBL" id="MNBE01000424">
    <property type="protein sequence ID" value="OKP09920.1"/>
    <property type="molecule type" value="Genomic_DNA"/>
</dbReference>
<protein>
    <recommendedName>
        <fullName evidence="1">NAD-dependent epimerase/dehydratase domain-containing protein</fullName>
    </recommendedName>
</protein>
<dbReference type="InterPro" id="IPR001509">
    <property type="entry name" value="Epimerase_deHydtase"/>
</dbReference>
<dbReference type="PANTHER" id="PTHR48079">
    <property type="entry name" value="PROTEIN YEEZ"/>
    <property type="match status" value="1"/>
</dbReference>
<reference evidence="2 3" key="1">
    <citation type="submission" date="2016-10" db="EMBL/GenBank/DDBJ databases">
        <title>Genome sequence of the ascomycete fungus Penicillium subrubescens.</title>
        <authorList>
            <person name="De Vries R.P."/>
            <person name="Peng M."/>
            <person name="Dilokpimol A."/>
            <person name="Hilden K."/>
            <person name="Makela M.R."/>
            <person name="Grigoriev I."/>
            <person name="Riley R."/>
            <person name="Granchi Z."/>
        </authorList>
    </citation>
    <scope>NUCLEOTIDE SEQUENCE [LARGE SCALE GENOMIC DNA]</scope>
    <source>
        <strain evidence="2 3">CBS 132785</strain>
    </source>
</reference>
<keyword evidence="3" id="KW-1185">Reference proteome</keyword>
<dbReference type="AlphaFoldDB" id="A0A1Q5UBU0"/>
<dbReference type="InterPro" id="IPR036291">
    <property type="entry name" value="NAD(P)-bd_dom_sf"/>
</dbReference>
<accession>A0A1Q5UBU0</accession>
<dbReference type="STRING" id="1316194.A0A1Q5UBU0"/>
<dbReference type="InterPro" id="IPR051783">
    <property type="entry name" value="NAD(P)-dependent_oxidoreduct"/>
</dbReference>
<dbReference type="GO" id="GO:0005737">
    <property type="term" value="C:cytoplasm"/>
    <property type="evidence" value="ECO:0007669"/>
    <property type="project" value="TreeGrafter"/>
</dbReference>
<gene>
    <name evidence="2" type="ORF">PENSUB_4632</name>
</gene>
<sequence length="347" mass="37923">MSHNILITGASGYLGGTILARWERAKLPPYRTLYALVRTKEQGEAVKKYGAEPISFDIKEEASIRTAIIENEITVVYFLVDAMTSVSQIPMIKALAGVKERTGKEVHFLHTSGAKIFSNHAGLPTDRPILDNDPELYGLQKSSVPKYGVAQMALSTNNNVIDTADAHGVKSYIFVPCIVYGEGEGFGNPISIQTVAIVKAAKALGRVYRPDSGEFSWPVSHVADTANLYLEILRGILNGKNIGYGRNGYYLAASGSVPWNDIYRAMAQTLAQRNVIETDKVNLADDSAQEEMGRALGCPKDMVSLFLGGKCTLEAQHGREIGWMPHYPPEHILDVADAEVDLILKNI</sequence>
<evidence type="ECO:0000313" key="2">
    <source>
        <dbReference type="EMBL" id="OKP09920.1"/>
    </source>
</evidence>
<dbReference type="Pfam" id="PF01370">
    <property type="entry name" value="Epimerase"/>
    <property type="match status" value="1"/>
</dbReference>
<evidence type="ECO:0000259" key="1">
    <source>
        <dbReference type="Pfam" id="PF01370"/>
    </source>
</evidence>
<dbReference type="SUPFAM" id="SSF51735">
    <property type="entry name" value="NAD(P)-binding Rossmann-fold domains"/>
    <property type="match status" value="1"/>
</dbReference>
<feature type="domain" description="NAD-dependent epimerase/dehydratase" evidence="1">
    <location>
        <begin position="5"/>
        <end position="235"/>
    </location>
</feature>
<organism evidence="2 3">
    <name type="scientific">Penicillium subrubescens</name>
    <dbReference type="NCBI Taxonomy" id="1316194"/>
    <lineage>
        <taxon>Eukaryota</taxon>
        <taxon>Fungi</taxon>
        <taxon>Dikarya</taxon>
        <taxon>Ascomycota</taxon>
        <taxon>Pezizomycotina</taxon>
        <taxon>Eurotiomycetes</taxon>
        <taxon>Eurotiomycetidae</taxon>
        <taxon>Eurotiales</taxon>
        <taxon>Aspergillaceae</taxon>
        <taxon>Penicillium</taxon>
    </lineage>
</organism>
<dbReference type="PANTHER" id="PTHR48079:SF6">
    <property type="entry name" value="NAD(P)-BINDING DOMAIN-CONTAINING PROTEIN-RELATED"/>
    <property type="match status" value="1"/>
</dbReference>